<dbReference type="AlphaFoldDB" id="A0AAV7GAE2"/>
<evidence type="ECO:0000313" key="3">
    <source>
        <dbReference type="Proteomes" id="UP000775213"/>
    </source>
</evidence>
<keyword evidence="1" id="KW-1133">Transmembrane helix</keyword>
<keyword evidence="1" id="KW-0472">Membrane</keyword>
<keyword evidence="3" id="KW-1185">Reference proteome</keyword>
<proteinExistence type="predicted"/>
<gene>
    <name evidence="2" type="ORF">IEQ34_019597</name>
</gene>
<feature type="transmembrane region" description="Helical" evidence="1">
    <location>
        <begin position="73"/>
        <end position="94"/>
    </location>
</feature>
<evidence type="ECO:0000313" key="2">
    <source>
        <dbReference type="EMBL" id="KAH0452298.1"/>
    </source>
</evidence>
<protein>
    <submittedName>
        <fullName evidence="2">Uncharacterized protein</fullName>
    </submittedName>
</protein>
<dbReference type="EMBL" id="JAGFBR010000017">
    <property type="protein sequence ID" value="KAH0452298.1"/>
    <property type="molecule type" value="Genomic_DNA"/>
</dbReference>
<keyword evidence="1" id="KW-0812">Transmembrane</keyword>
<accession>A0AAV7GAE2</accession>
<organism evidence="2 3">
    <name type="scientific">Dendrobium chrysotoxum</name>
    <name type="common">Orchid</name>
    <dbReference type="NCBI Taxonomy" id="161865"/>
    <lineage>
        <taxon>Eukaryota</taxon>
        <taxon>Viridiplantae</taxon>
        <taxon>Streptophyta</taxon>
        <taxon>Embryophyta</taxon>
        <taxon>Tracheophyta</taxon>
        <taxon>Spermatophyta</taxon>
        <taxon>Magnoliopsida</taxon>
        <taxon>Liliopsida</taxon>
        <taxon>Asparagales</taxon>
        <taxon>Orchidaceae</taxon>
        <taxon>Epidendroideae</taxon>
        <taxon>Malaxideae</taxon>
        <taxon>Dendrobiinae</taxon>
        <taxon>Dendrobium</taxon>
    </lineage>
</organism>
<evidence type="ECO:0000256" key="1">
    <source>
        <dbReference type="SAM" id="Phobius"/>
    </source>
</evidence>
<reference evidence="2 3" key="1">
    <citation type="journal article" date="2021" name="Hortic Res">
        <title>Chromosome-scale assembly of the Dendrobium chrysotoxum genome enhances the understanding of orchid evolution.</title>
        <authorList>
            <person name="Zhang Y."/>
            <person name="Zhang G.Q."/>
            <person name="Zhang D."/>
            <person name="Liu X.D."/>
            <person name="Xu X.Y."/>
            <person name="Sun W.H."/>
            <person name="Yu X."/>
            <person name="Zhu X."/>
            <person name="Wang Z.W."/>
            <person name="Zhao X."/>
            <person name="Zhong W.Y."/>
            <person name="Chen H."/>
            <person name="Yin W.L."/>
            <person name="Huang T."/>
            <person name="Niu S.C."/>
            <person name="Liu Z.J."/>
        </authorList>
    </citation>
    <scope>NUCLEOTIDE SEQUENCE [LARGE SCALE GENOMIC DNA]</scope>
    <source>
        <strain evidence="2">Lindl</strain>
    </source>
</reference>
<sequence length="98" mass="11684">MAGCMSFLNEMKKKKGHCPVCRAKIDQFLRSISLLSVIDDCSRWCSFCMYLKNVTKLNRIQYEICSQWINSKVYFVSRFFFVFFFCCILFYVFFLGTV</sequence>
<dbReference type="Proteomes" id="UP000775213">
    <property type="component" value="Unassembled WGS sequence"/>
</dbReference>
<name>A0AAV7GAE2_DENCH</name>
<comment type="caution">
    <text evidence="2">The sequence shown here is derived from an EMBL/GenBank/DDBJ whole genome shotgun (WGS) entry which is preliminary data.</text>
</comment>